<gene>
    <name evidence="4" type="ORF">GTU67_09205</name>
</gene>
<evidence type="ECO:0000256" key="1">
    <source>
        <dbReference type="ARBA" id="ARBA00010062"/>
    </source>
</evidence>
<dbReference type="Pfam" id="PF13458">
    <property type="entry name" value="Peripla_BP_6"/>
    <property type="match status" value="1"/>
</dbReference>
<dbReference type="PANTHER" id="PTHR30483:SF6">
    <property type="entry name" value="PERIPLASMIC BINDING PROTEIN OF ABC TRANSPORTER FOR NATURAL AMINO ACIDS"/>
    <property type="match status" value="1"/>
</dbReference>
<keyword evidence="2" id="KW-0732">Signal</keyword>
<dbReference type="Gene3D" id="3.40.50.2300">
    <property type="match status" value="2"/>
</dbReference>
<evidence type="ECO:0000256" key="2">
    <source>
        <dbReference type="ARBA" id="ARBA00022729"/>
    </source>
</evidence>
<protein>
    <submittedName>
        <fullName evidence="4">ABC transporter substrate-binding protein</fullName>
    </submittedName>
</protein>
<keyword evidence="5" id="KW-1185">Reference proteome</keyword>
<dbReference type="InterPro" id="IPR028081">
    <property type="entry name" value="Leu-bd"/>
</dbReference>
<accession>A0A842HTE8</accession>
<dbReference type="SUPFAM" id="SSF53822">
    <property type="entry name" value="Periplasmic binding protein-like I"/>
    <property type="match status" value="1"/>
</dbReference>
<dbReference type="PANTHER" id="PTHR30483">
    <property type="entry name" value="LEUCINE-SPECIFIC-BINDING PROTEIN"/>
    <property type="match status" value="1"/>
</dbReference>
<dbReference type="InterPro" id="IPR028082">
    <property type="entry name" value="Peripla_BP_I"/>
</dbReference>
<evidence type="ECO:0000259" key="3">
    <source>
        <dbReference type="Pfam" id="PF13458"/>
    </source>
</evidence>
<dbReference type="InterPro" id="IPR051010">
    <property type="entry name" value="BCAA_transport"/>
</dbReference>
<comment type="caution">
    <text evidence="4">The sequence shown here is derived from an EMBL/GenBank/DDBJ whole genome shotgun (WGS) entry which is preliminary data.</text>
</comment>
<organism evidence="4 5">
    <name type="scientific">Pusillimonas minor</name>
    <dbReference type="NCBI Taxonomy" id="2697024"/>
    <lineage>
        <taxon>Bacteria</taxon>
        <taxon>Pseudomonadati</taxon>
        <taxon>Pseudomonadota</taxon>
        <taxon>Betaproteobacteria</taxon>
        <taxon>Burkholderiales</taxon>
        <taxon>Alcaligenaceae</taxon>
        <taxon>Pusillimonas</taxon>
    </lineage>
</organism>
<proteinExistence type="inferred from homology"/>
<dbReference type="EMBL" id="JACJUU010000006">
    <property type="protein sequence ID" value="MBC2770085.1"/>
    <property type="molecule type" value="Genomic_DNA"/>
</dbReference>
<dbReference type="Proteomes" id="UP000545386">
    <property type="component" value="Unassembled WGS sequence"/>
</dbReference>
<dbReference type="CDD" id="cd20013">
    <property type="entry name" value="PBP1_RPA0985_benzoate-like"/>
    <property type="match status" value="1"/>
</dbReference>
<evidence type="ECO:0000313" key="4">
    <source>
        <dbReference type="EMBL" id="MBC2770085.1"/>
    </source>
</evidence>
<reference evidence="4 5" key="1">
    <citation type="submission" date="2020-08" db="EMBL/GenBank/DDBJ databases">
        <title>Paraeoetvoesia sp. YC-7-48 draft genome sequence.</title>
        <authorList>
            <person name="Yao L."/>
        </authorList>
    </citation>
    <scope>NUCLEOTIDE SEQUENCE [LARGE SCALE GENOMIC DNA]</scope>
    <source>
        <strain evidence="5">YC-7-48</strain>
    </source>
</reference>
<name>A0A842HTE8_9BURK</name>
<dbReference type="AlphaFoldDB" id="A0A842HTE8"/>
<sequence length="355" mass="38531">MIAEMTGPFAEFGRQMKAGIEAYQKQHGTTVDGQRIEVIYKDVGGPQPEVAKRLAQELIVQDKVDILAGFGFTPNALAVAPVATQAKVPMVVMNAASAKLTSRSPYMVRTSFGYDTMVPPIAQWALEQGQKKAYMIVADYAPGHDAEKAFRQAYEQGGGEIIGSVRVPLMTVDFAPYLQRVKDSKPDVLFAFVNAGNVAPALFKDFKTKGLADDGIKLIGTGDIVYESILDVIGDNGLGATTVYPYSMQHPSELNRTYVQQFQAALGAKERPTIMSVSAYDGMALIYGGLKKAGANAGGQALLEAFKGLAFESPRGPIAIDPETRDVVQNQYIRRLERVDGELMNVEFKTYEAGR</sequence>
<comment type="similarity">
    <text evidence="1">Belongs to the leucine-binding protein family.</text>
</comment>
<feature type="domain" description="Leucine-binding protein" evidence="3">
    <location>
        <begin position="1"/>
        <end position="337"/>
    </location>
</feature>
<evidence type="ECO:0000313" key="5">
    <source>
        <dbReference type="Proteomes" id="UP000545386"/>
    </source>
</evidence>